<evidence type="ECO:0000313" key="1">
    <source>
        <dbReference type="EMBL" id="MBP2249322.1"/>
    </source>
</evidence>
<name>A0ABS4S2I0_PAEXY</name>
<dbReference type="Pfam" id="PF05866">
    <property type="entry name" value="RusA"/>
    <property type="match status" value="1"/>
</dbReference>
<protein>
    <submittedName>
        <fullName evidence="1">Holliday junction resolvase RusA-like endonuclease</fullName>
    </submittedName>
</protein>
<dbReference type="SUPFAM" id="SSF103084">
    <property type="entry name" value="Holliday junction resolvase RusA"/>
    <property type="match status" value="1"/>
</dbReference>
<dbReference type="EMBL" id="JAGIKV010000035">
    <property type="protein sequence ID" value="MBP2249322.1"/>
    <property type="molecule type" value="Genomic_DNA"/>
</dbReference>
<comment type="caution">
    <text evidence="1">The sequence shown here is derived from an EMBL/GenBank/DDBJ whole genome shotgun (WGS) entry which is preliminary data.</text>
</comment>
<gene>
    <name evidence="1" type="ORF">J2Z28_006017</name>
</gene>
<dbReference type="Gene3D" id="3.30.1330.70">
    <property type="entry name" value="Holliday junction resolvase RusA"/>
    <property type="match status" value="1"/>
</dbReference>
<dbReference type="RefSeq" id="WP_211085507.1">
    <property type="nucleotide sequence ID" value="NZ_CBCSLC010000001.1"/>
</dbReference>
<keyword evidence="2" id="KW-1185">Reference proteome</keyword>
<dbReference type="Proteomes" id="UP000810207">
    <property type="component" value="Unassembled WGS sequence"/>
</dbReference>
<dbReference type="InterPro" id="IPR036614">
    <property type="entry name" value="RusA-like_sf"/>
</dbReference>
<organism evidence="1 2">
    <name type="scientific">Paenibacillus xylanexedens</name>
    <dbReference type="NCBI Taxonomy" id="528191"/>
    <lineage>
        <taxon>Bacteria</taxon>
        <taxon>Bacillati</taxon>
        <taxon>Bacillota</taxon>
        <taxon>Bacilli</taxon>
        <taxon>Bacillales</taxon>
        <taxon>Paenibacillaceae</taxon>
        <taxon>Paenibacillus</taxon>
    </lineage>
</organism>
<evidence type="ECO:0000313" key="2">
    <source>
        <dbReference type="Proteomes" id="UP000810207"/>
    </source>
</evidence>
<dbReference type="InterPro" id="IPR008822">
    <property type="entry name" value="Endonuclease_RusA-like"/>
</dbReference>
<sequence length="141" mass="15719">MITFTVYGEPVAQGRPKASTKTGFVKMYDPKKSKDYKDYVKLAASEHAPDALLLGPIGMVLTVYRSIPKSISKNQKKAALAEAGQIVPTTKPDVDNYLKGVKDALKGVIWKDDSQVVEVFARKRYSARPRIEVKIKEYSQL</sequence>
<proteinExistence type="predicted"/>
<reference evidence="1 2" key="1">
    <citation type="submission" date="2021-03" db="EMBL/GenBank/DDBJ databases">
        <title>Genomic Encyclopedia of Type Strains, Phase IV (KMG-IV): sequencing the most valuable type-strain genomes for metagenomic binning, comparative biology and taxonomic classification.</title>
        <authorList>
            <person name="Goeker M."/>
        </authorList>
    </citation>
    <scope>NUCLEOTIDE SEQUENCE [LARGE SCALE GENOMIC DNA]</scope>
    <source>
        <strain evidence="1 2">DSM 21292</strain>
    </source>
</reference>
<accession>A0ABS4S2I0</accession>